<keyword evidence="1" id="KW-1185">Reference proteome</keyword>
<dbReference type="WBParaSite" id="PDA_v2.g3207.t1">
    <property type="protein sequence ID" value="PDA_v2.g3207.t1"/>
    <property type="gene ID" value="PDA_v2.g3207"/>
</dbReference>
<protein>
    <submittedName>
        <fullName evidence="2">Uncharacterized protein</fullName>
    </submittedName>
</protein>
<proteinExistence type="predicted"/>
<organism evidence="1 2">
    <name type="scientific">Panagrolaimus davidi</name>
    <dbReference type="NCBI Taxonomy" id="227884"/>
    <lineage>
        <taxon>Eukaryota</taxon>
        <taxon>Metazoa</taxon>
        <taxon>Ecdysozoa</taxon>
        <taxon>Nematoda</taxon>
        <taxon>Chromadorea</taxon>
        <taxon>Rhabditida</taxon>
        <taxon>Tylenchina</taxon>
        <taxon>Panagrolaimomorpha</taxon>
        <taxon>Panagrolaimoidea</taxon>
        <taxon>Panagrolaimidae</taxon>
        <taxon>Panagrolaimus</taxon>
    </lineage>
</organism>
<name>A0A914QJ48_9BILA</name>
<reference evidence="2" key="1">
    <citation type="submission" date="2022-11" db="UniProtKB">
        <authorList>
            <consortium name="WormBaseParasite"/>
        </authorList>
    </citation>
    <scope>IDENTIFICATION</scope>
</reference>
<accession>A0A914QJ48</accession>
<dbReference type="Proteomes" id="UP000887578">
    <property type="component" value="Unplaced"/>
</dbReference>
<evidence type="ECO:0000313" key="1">
    <source>
        <dbReference type="Proteomes" id="UP000887578"/>
    </source>
</evidence>
<dbReference type="AlphaFoldDB" id="A0A914QJ48"/>
<evidence type="ECO:0000313" key="2">
    <source>
        <dbReference type="WBParaSite" id="PDA_v2.g3207.t1"/>
    </source>
</evidence>
<sequence length="297" mass="34197">MCVGVTRQSDTPYILFLQLYSTMDVNNIALHSLSTSDTPIYTFKHPYPQRFSVPFNVIKYMIKNCKSGKVWKKLIMLCKYFYSNNPVFPVKHLIVNANLKCKAVGENFDASRLIPKLWLYDSLSANSGSKMSTLIPKIFKFDLHVLQIVNQNLTLGDYQKLTSSGSRLTLWDSTIKNEDDTLVTADKLLEDLGNLHRCTMNYSNNLLTLQTETIKKIVQHLNGYKKMCAFQLFAINESFDFASFSDFLLKNETVCVYLRYVAPVSYAYKEIVENVIKKIKKNPSLKVPKILFYGDFY</sequence>